<keyword evidence="2" id="KW-1185">Reference proteome</keyword>
<organism evidence="1 2">
    <name type="scientific">Trichonephila inaurata madagascariensis</name>
    <dbReference type="NCBI Taxonomy" id="2747483"/>
    <lineage>
        <taxon>Eukaryota</taxon>
        <taxon>Metazoa</taxon>
        <taxon>Ecdysozoa</taxon>
        <taxon>Arthropoda</taxon>
        <taxon>Chelicerata</taxon>
        <taxon>Arachnida</taxon>
        <taxon>Araneae</taxon>
        <taxon>Araneomorphae</taxon>
        <taxon>Entelegynae</taxon>
        <taxon>Araneoidea</taxon>
        <taxon>Nephilidae</taxon>
        <taxon>Trichonephila</taxon>
        <taxon>Trichonephila inaurata</taxon>
    </lineage>
</organism>
<reference evidence="1" key="1">
    <citation type="submission" date="2020-08" db="EMBL/GenBank/DDBJ databases">
        <title>Multicomponent nature underlies the extraordinary mechanical properties of spider dragline silk.</title>
        <authorList>
            <person name="Kono N."/>
            <person name="Nakamura H."/>
            <person name="Mori M."/>
            <person name="Yoshida Y."/>
            <person name="Ohtoshi R."/>
            <person name="Malay A.D."/>
            <person name="Moran D.A.P."/>
            <person name="Tomita M."/>
            <person name="Numata K."/>
            <person name="Arakawa K."/>
        </authorList>
    </citation>
    <scope>NUCLEOTIDE SEQUENCE</scope>
</reference>
<evidence type="ECO:0000313" key="1">
    <source>
        <dbReference type="EMBL" id="GFY58588.1"/>
    </source>
</evidence>
<dbReference type="EMBL" id="BMAV01012170">
    <property type="protein sequence ID" value="GFY58588.1"/>
    <property type="molecule type" value="Genomic_DNA"/>
</dbReference>
<gene>
    <name evidence="1" type="ORF">TNIN_97061</name>
</gene>
<dbReference type="AlphaFoldDB" id="A0A8X6XT00"/>
<protein>
    <submittedName>
        <fullName evidence="1">Uncharacterized protein</fullName>
    </submittedName>
</protein>
<sequence>MEAAVLYSPMILLISSTLEGGLFDNVMTSETKIFLFVTVVNGSNNHNCKSIIRESVFKCHPSPRTKCFFLLVVKGRKILGHYNCVSPLCQLLSAQVSLWIPRYLKLFMVVHTLVTQLFAANDSNNRAAVKMENASADEIQNCCPNR</sequence>
<name>A0A8X6XT00_9ARAC</name>
<dbReference type="Proteomes" id="UP000886998">
    <property type="component" value="Unassembled WGS sequence"/>
</dbReference>
<accession>A0A8X6XT00</accession>
<evidence type="ECO:0000313" key="2">
    <source>
        <dbReference type="Proteomes" id="UP000886998"/>
    </source>
</evidence>
<comment type="caution">
    <text evidence="1">The sequence shown here is derived from an EMBL/GenBank/DDBJ whole genome shotgun (WGS) entry which is preliminary data.</text>
</comment>
<proteinExistence type="predicted"/>